<proteinExistence type="predicted"/>
<evidence type="ECO:0000256" key="6">
    <source>
        <dbReference type="SAM" id="Phobius"/>
    </source>
</evidence>
<name>A0A8M9QD94_DANRE</name>
<dbReference type="Gene3D" id="1.20.1070.10">
    <property type="entry name" value="Rhodopsin 7-helix transmembrane proteins"/>
    <property type="match status" value="1"/>
</dbReference>
<keyword evidence="8" id="KW-1185">Reference proteome</keyword>
<dbReference type="Gene3D" id="2.60.220.50">
    <property type="match status" value="1"/>
</dbReference>
<feature type="domain" description="GAIN-B" evidence="7">
    <location>
        <begin position="56"/>
        <end position="207"/>
    </location>
</feature>
<dbReference type="InterPro" id="IPR000832">
    <property type="entry name" value="GPCR_2_secretin-like"/>
</dbReference>
<dbReference type="Pfam" id="PF01825">
    <property type="entry name" value="GPS"/>
    <property type="match status" value="1"/>
</dbReference>
<feature type="transmembrane region" description="Helical" evidence="6">
    <location>
        <begin position="215"/>
        <end position="238"/>
    </location>
</feature>
<keyword evidence="2 6" id="KW-0812">Transmembrane</keyword>
<evidence type="ECO:0000313" key="9">
    <source>
        <dbReference type="RefSeq" id="XP_021333741.2"/>
    </source>
</evidence>
<keyword evidence="5" id="KW-1015">Disulfide bond</keyword>
<keyword evidence="3 6" id="KW-1133">Transmembrane helix</keyword>
<evidence type="ECO:0000256" key="2">
    <source>
        <dbReference type="ARBA" id="ARBA00022692"/>
    </source>
</evidence>
<dbReference type="PROSITE" id="PS50221">
    <property type="entry name" value="GAIN_B"/>
    <property type="match status" value="1"/>
</dbReference>
<dbReference type="KEGG" id="dre:100536910"/>
<feature type="transmembrane region" description="Helical" evidence="6">
    <location>
        <begin position="282"/>
        <end position="309"/>
    </location>
</feature>
<evidence type="ECO:0000256" key="5">
    <source>
        <dbReference type="ARBA" id="ARBA00023157"/>
    </source>
</evidence>
<dbReference type="PANTHER" id="PTHR12011">
    <property type="entry name" value="ADHESION G-PROTEIN COUPLED RECEPTOR"/>
    <property type="match status" value="1"/>
</dbReference>
<feature type="transmembrane region" description="Helical" evidence="6">
    <location>
        <begin position="321"/>
        <end position="347"/>
    </location>
</feature>
<accession>A0A8M9QD94</accession>
<dbReference type="GeneID" id="100536910"/>
<dbReference type="InterPro" id="IPR000203">
    <property type="entry name" value="GPS"/>
</dbReference>
<evidence type="ECO:0000256" key="1">
    <source>
        <dbReference type="ARBA" id="ARBA00004141"/>
    </source>
</evidence>
<dbReference type="GO" id="GO:0007186">
    <property type="term" value="P:G protein-coupled receptor signaling pathway"/>
    <property type="evidence" value="ECO:0000318"/>
    <property type="project" value="GO_Central"/>
</dbReference>
<keyword evidence="4 6" id="KW-0472">Membrane</keyword>
<dbReference type="InterPro" id="IPR046338">
    <property type="entry name" value="GAIN_dom_sf"/>
</dbReference>
<dbReference type="GO" id="GO:0004930">
    <property type="term" value="F:G protein-coupled receptor activity"/>
    <property type="evidence" value="ECO:0000318"/>
    <property type="project" value="GO_Central"/>
</dbReference>
<dbReference type="Proteomes" id="UP000000437">
    <property type="component" value="Chromosome 1"/>
</dbReference>
<dbReference type="OrthoDB" id="8956898at2759"/>
<dbReference type="SMART" id="SM00303">
    <property type="entry name" value="GPS"/>
    <property type="match status" value="1"/>
</dbReference>
<dbReference type="Pfam" id="PF00002">
    <property type="entry name" value="7tm_2"/>
    <property type="match status" value="1"/>
</dbReference>
<dbReference type="InterPro" id="IPR057244">
    <property type="entry name" value="GAIN_B"/>
</dbReference>
<protein>
    <submittedName>
        <fullName evidence="9">Adhesion G protein-coupled receptor E3</fullName>
    </submittedName>
</protein>
<reference evidence="9" key="1">
    <citation type="submission" date="2025-08" db="UniProtKB">
        <authorList>
            <consortium name="RefSeq"/>
        </authorList>
    </citation>
    <scope>IDENTIFICATION</scope>
    <source>
        <strain evidence="9">Tuebingen</strain>
        <tissue evidence="9">Fibroblasts and whole tissue</tissue>
    </source>
</reference>
<evidence type="ECO:0000256" key="4">
    <source>
        <dbReference type="ARBA" id="ARBA00023136"/>
    </source>
</evidence>
<sequence>MALNTSAVVLPSTDSKELAANGNRVLQASVKLLSALVKPTETSDNVSFTLDTVEVKVFSIGPKFASEQFPQLDTKTASMDIDLIGIAKSNEEKGSAAVAFMSYTTMENLLKADFFNSQNNTNKTMMSTVISATLPKTTNTALTKPVNFTFRHIREFDPNGSLSCVYWNISEWIVDGCSVLNSNSSHTVCSCVHLSTFALIMQTSSSPPPSDLLDLLDLVCVIVGLVFFSLALLSFALCQWSPGVNNVARINICISLLSAHLLLLLTQQFLSLIRPQQVLCVAIAGLLHFLFLSAFVWMFIEAVLLFICVQNLSQVSSKKKEVLSSGFLCVIGYVLAMVVVCVSVGLVPEGYGSEQ</sequence>
<gene>
    <name evidence="9" type="primary">LOC100536910</name>
</gene>
<feature type="transmembrane region" description="Helical" evidence="6">
    <location>
        <begin position="250"/>
        <end position="270"/>
    </location>
</feature>
<dbReference type="AlphaFoldDB" id="A0A8M9QD94"/>
<dbReference type="PANTHER" id="PTHR12011:SF469">
    <property type="entry name" value="ADHESION G PROTEIN-COUPLED RECEPTOR E1-RELATED"/>
    <property type="match status" value="1"/>
</dbReference>
<organism evidence="8 9">
    <name type="scientific">Danio rerio</name>
    <name type="common">Zebrafish</name>
    <name type="synonym">Brachydanio rerio</name>
    <dbReference type="NCBI Taxonomy" id="7955"/>
    <lineage>
        <taxon>Eukaryota</taxon>
        <taxon>Metazoa</taxon>
        <taxon>Chordata</taxon>
        <taxon>Craniata</taxon>
        <taxon>Vertebrata</taxon>
        <taxon>Euteleostomi</taxon>
        <taxon>Actinopterygii</taxon>
        <taxon>Neopterygii</taxon>
        <taxon>Teleostei</taxon>
        <taxon>Ostariophysi</taxon>
        <taxon>Cypriniformes</taxon>
        <taxon>Danionidae</taxon>
        <taxon>Danioninae</taxon>
        <taxon>Danio</taxon>
    </lineage>
</organism>
<dbReference type="RefSeq" id="XP_021333741.2">
    <property type="nucleotide sequence ID" value="XM_021478066.3"/>
</dbReference>
<dbReference type="GO" id="GO:0005886">
    <property type="term" value="C:plasma membrane"/>
    <property type="evidence" value="ECO:0000318"/>
    <property type="project" value="GO_Central"/>
</dbReference>
<evidence type="ECO:0000256" key="3">
    <source>
        <dbReference type="ARBA" id="ARBA00022989"/>
    </source>
</evidence>
<keyword evidence="9" id="KW-0675">Receptor</keyword>
<comment type="subcellular location">
    <subcellularLocation>
        <location evidence="1">Membrane</location>
        <topology evidence="1">Multi-pass membrane protein</topology>
    </subcellularLocation>
</comment>
<evidence type="ECO:0000313" key="8">
    <source>
        <dbReference type="Proteomes" id="UP000000437"/>
    </source>
</evidence>
<evidence type="ECO:0000259" key="7">
    <source>
        <dbReference type="PROSITE" id="PS50221"/>
    </source>
</evidence>